<protein>
    <submittedName>
        <fullName evidence="3">Uncharacterized protein</fullName>
    </submittedName>
</protein>
<keyword evidence="2" id="KW-0472">Membrane</keyword>
<evidence type="ECO:0000256" key="1">
    <source>
        <dbReference type="SAM" id="MobiDB-lite"/>
    </source>
</evidence>
<sequence length="175" mass="18064">MDATTVTTITSSTTVLTSIATAPPIESLPATSPPIVHILRILTSATSALFSLLTRIIANTAHLAVATPISTIVTALYTPVAYLLAPLTLFLSVLFDVCVRTPNALVAAILDGIYPLYAFVGASCICAGCVGLAARLSVKAIRAVLLPGKEAPGPAPVATRPRTRASVKEEEKTGI</sequence>
<feature type="compositionally biased region" description="Basic and acidic residues" evidence="1">
    <location>
        <begin position="166"/>
        <end position="175"/>
    </location>
</feature>
<feature type="transmembrane region" description="Helical" evidence="2">
    <location>
        <begin position="69"/>
        <end position="94"/>
    </location>
</feature>
<evidence type="ECO:0000256" key="2">
    <source>
        <dbReference type="SAM" id="Phobius"/>
    </source>
</evidence>
<dbReference type="OrthoDB" id="3366475at2759"/>
<keyword evidence="4" id="KW-1185">Reference proteome</keyword>
<reference evidence="3 4" key="1">
    <citation type="journal article" date="2012" name="Science">
        <title>The Paleozoic origin of enzymatic lignin decomposition reconstructed from 31 fungal genomes.</title>
        <authorList>
            <person name="Floudas D."/>
            <person name="Binder M."/>
            <person name="Riley R."/>
            <person name="Barry K."/>
            <person name="Blanchette R.A."/>
            <person name="Henrissat B."/>
            <person name="Martinez A.T."/>
            <person name="Otillar R."/>
            <person name="Spatafora J.W."/>
            <person name="Yadav J.S."/>
            <person name="Aerts A."/>
            <person name="Benoit I."/>
            <person name="Boyd A."/>
            <person name="Carlson A."/>
            <person name="Copeland A."/>
            <person name="Coutinho P.M."/>
            <person name="de Vries R.P."/>
            <person name="Ferreira P."/>
            <person name="Findley K."/>
            <person name="Foster B."/>
            <person name="Gaskell J."/>
            <person name="Glotzer D."/>
            <person name="Gorecki P."/>
            <person name="Heitman J."/>
            <person name="Hesse C."/>
            <person name="Hori C."/>
            <person name="Igarashi K."/>
            <person name="Jurgens J.A."/>
            <person name="Kallen N."/>
            <person name="Kersten P."/>
            <person name="Kohler A."/>
            <person name="Kuees U."/>
            <person name="Kumar T.K.A."/>
            <person name="Kuo A."/>
            <person name="LaButti K."/>
            <person name="Larrondo L.F."/>
            <person name="Lindquist E."/>
            <person name="Ling A."/>
            <person name="Lombard V."/>
            <person name="Lucas S."/>
            <person name="Lundell T."/>
            <person name="Martin R."/>
            <person name="McLaughlin D.J."/>
            <person name="Morgenstern I."/>
            <person name="Morin E."/>
            <person name="Murat C."/>
            <person name="Nagy L.G."/>
            <person name="Nolan M."/>
            <person name="Ohm R.A."/>
            <person name="Patyshakuliyeva A."/>
            <person name="Rokas A."/>
            <person name="Ruiz-Duenas F.J."/>
            <person name="Sabat G."/>
            <person name="Salamov A."/>
            <person name="Samejima M."/>
            <person name="Schmutz J."/>
            <person name="Slot J.C."/>
            <person name="St John F."/>
            <person name="Stenlid J."/>
            <person name="Sun H."/>
            <person name="Sun S."/>
            <person name="Syed K."/>
            <person name="Tsang A."/>
            <person name="Wiebenga A."/>
            <person name="Young D."/>
            <person name="Pisabarro A."/>
            <person name="Eastwood D.C."/>
            <person name="Martin F."/>
            <person name="Cullen D."/>
            <person name="Grigoriev I.V."/>
            <person name="Hibbett D.S."/>
        </authorList>
    </citation>
    <scope>NUCLEOTIDE SEQUENCE [LARGE SCALE GENOMIC DNA]</scope>
    <source>
        <strain evidence="3 4">MD-104</strain>
    </source>
</reference>
<feature type="transmembrane region" description="Helical" evidence="2">
    <location>
        <begin position="114"/>
        <end position="134"/>
    </location>
</feature>
<dbReference type="AlphaFoldDB" id="A0A2H3JQA9"/>
<organism evidence="3 4">
    <name type="scientific">Wolfiporia cocos (strain MD-104)</name>
    <name type="common">Brown rot fungus</name>
    <dbReference type="NCBI Taxonomy" id="742152"/>
    <lineage>
        <taxon>Eukaryota</taxon>
        <taxon>Fungi</taxon>
        <taxon>Dikarya</taxon>
        <taxon>Basidiomycota</taxon>
        <taxon>Agaricomycotina</taxon>
        <taxon>Agaricomycetes</taxon>
        <taxon>Polyporales</taxon>
        <taxon>Phaeolaceae</taxon>
        <taxon>Wolfiporia</taxon>
    </lineage>
</organism>
<evidence type="ECO:0000313" key="3">
    <source>
        <dbReference type="EMBL" id="PCH39928.1"/>
    </source>
</evidence>
<accession>A0A2H3JQA9</accession>
<proteinExistence type="predicted"/>
<keyword evidence="2" id="KW-1133">Transmembrane helix</keyword>
<dbReference type="STRING" id="742152.A0A2H3JQA9"/>
<dbReference type="Proteomes" id="UP000218811">
    <property type="component" value="Unassembled WGS sequence"/>
</dbReference>
<dbReference type="OMA" id="RNVYPIY"/>
<keyword evidence="2" id="KW-0812">Transmembrane</keyword>
<dbReference type="EMBL" id="KB468053">
    <property type="protein sequence ID" value="PCH39928.1"/>
    <property type="molecule type" value="Genomic_DNA"/>
</dbReference>
<gene>
    <name evidence="3" type="ORF">WOLCODRAFT_98016</name>
</gene>
<name>A0A2H3JQA9_WOLCO</name>
<evidence type="ECO:0000313" key="4">
    <source>
        <dbReference type="Proteomes" id="UP000218811"/>
    </source>
</evidence>
<feature type="region of interest" description="Disordered" evidence="1">
    <location>
        <begin position="152"/>
        <end position="175"/>
    </location>
</feature>